<proteinExistence type="predicted"/>
<organism evidence="1 2">
    <name type="scientific">Corchorus olitorius</name>
    <dbReference type="NCBI Taxonomy" id="93759"/>
    <lineage>
        <taxon>Eukaryota</taxon>
        <taxon>Viridiplantae</taxon>
        <taxon>Streptophyta</taxon>
        <taxon>Embryophyta</taxon>
        <taxon>Tracheophyta</taxon>
        <taxon>Spermatophyta</taxon>
        <taxon>Magnoliopsida</taxon>
        <taxon>eudicotyledons</taxon>
        <taxon>Gunneridae</taxon>
        <taxon>Pentapetalae</taxon>
        <taxon>rosids</taxon>
        <taxon>malvids</taxon>
        <taxon>Malvales</taxon>
        <taxon>Malvaceae</taxon>
        <taxon>Grewioideae</taxon>
        <taxon>Apeibeae</taxon>
        <taxon>Corchorus</taxon>
    </lineage>
</organism>
<dbReference type="Proteomes" id="UP000187203">
    <property type="component" value="Unassembled WGS sequence"/>
</dbReference>
<dbReference type="EMBL" id="AWUE01015569">
    <property type="protein sequence ID" value="OMO96724.1"/>
    <property type="molecule type" value="Genomic_DNA"/>
</dbReference>
<comment type="caution">
    <text evidence="1">The sequence shown here is derived from an EMBL/GenBank/DDBJ whole genome shotgun (WGS) entry which is preliminary data.</text>
</comment>
<keyword evidence="2" id="KW-1185">Reference proteome</keyword>
<evidence type="ECO:0000313" key="1">
    <source>
        <dbReference type="EMBL" id="OMO96724.1"/>
    </source>
</evidence>
<dbReference type="OrthoDB" id="1699974at2759"/>
<dbReference type="AlphaFoldDB" id="A0A1R3JPJ3"/>
<accession>A0A1R3JPJ3</accession>
<name>A0A1R3JPJ3_9ROSI</name>
<evidence type="ECO:0000313" key="2">
    <source>
        <dbReference type="Proteomes" id="UP000187203"/>
    </source>
</evidence>
<sequence>MSADPLLNVIDKDLESAPTIEDDVEDENITVVRVTNESTNFRDEIAMKMFKEYRRRETHVT</sequence>
<gene>
    <name evidence="1" type="ORF">COLO4_15123</name>
</gene>
<protein>
    <submittedName>
        <fullName evidence="1">Uncharacterized protein</fullName>
    </submittedName>
</protein>
<reference evidence="2" key="1">
    <citation type="submission" date="2013-09" db="EMBL/GenBank/DDBJ databases">
        <title>Corchorus olitorius genome sequencing.</title>
        <authorList>
            <person name="Alam M."/>
            <person name="Haque M.S."/>
            <person name="Islam M.S."/>
            <person name="Emdad E.M."/>
            <person name="Islam M.M."/>
            <person name="Ahmed B."/>
            <person name="Halim A."/>
            <person name="Hossen Q.M.M."/>
            <person name="Hossain M.Z."/>
            <person name="Ahmed R."/>
            <person name="Khan M.M."/>
            <person name="Islam R."/>
            <person name="Rashid M.M."/>
            <person name="Khan S.A."/>
            <person name="Rahman M.S."/>
            <person name="Alam M."/>
            <person name="Yahiya A.S."/>
            <person name="Khan M.S."/>
            <person name="Azam M.S."/>
            <person name="Haque T."/>
            <person name="Lashkar M.Z.H."/>
            <person name="Akhand A.I."/>
            <person name="Morshed G."/>
            <person name="Roy S."/>
            <person name="Uddin K.S."/>
            <person name="Rabeya T."/>
            <person name="Hossain A.S."/>
            <person name="Chowdhury A."/>
            <person name="Snigdha A.R."/>
            <person name="Mortoza M.S."/>
            <person name="Matin S.A."/>
            <person name="Hoque S.M.E."/>
            <person name="Islam M.K."/>
            <person name="Roy D.K."/>
            <person name="Haider R."/>
            <person name="Moosa M.M."/>
            <person name="Elias S.M."/>
            <person name="Hasan A.M."/>
            <person name="Jahan S."/>
            <person name="Shafiuddin M."/>
            <person name="Mahmood N."/>
            <person name="Shommy N.S."/>
        </authorList>
    </citation>
    <scope>NUCLEOTIDE SEQUENCE [LARGE SCALE GENOMIC DNA]</scope>
    <source>
        <strain evidence="2">cv. O-4</strain>
    </source>
</reference>